<protein>
    <submittedName>
        <fullName evidence="2">Pyridoxamine 5'-phosphate oxidase-related FMN-binding protein</fullName>
    </submittedName>
</protein>
<feature type="domain" description="Pyridoxamine 5'-phosphate oxidase N-terminal" evidence="1">
    <location>
        <begin position="3"/>
        <end position="124"/>
    </location>
</feature>
<dbReference type="InterPro" id="IPR052917">
    <property type="entry name" value="Stress-Dev_Protein"/>
</dbReference>
<proteinExistence type="predicted"/>
<evidence type="ECO:0000313" key="2">
    <source>
        <dbReference type="EMBL" id="AHF25597.1"/>
    </source>
</evidence>
<name>W0FRU5_9BACT</name>
<dbReference type="SUPFAM" id="SSF50475">
    <property type="entry name" value="FMN-binding split barrel"/>
    <property type="match status" value="1"/>
</dbReference>
<dbReference type="InterPro" id="IPR012349">
    <property type="entry name" value="Split_barrel_FMN-bd"/>
</dbReference>
<evidence type="ECO:0000259" key="1">
    <source>
        <dbReference type="Pfam" id="PF01243"/>
    </source>
</evidence>
<dbReference type="Gene3D" id="2.30.110.10">
    <property type="entry name" value="Electron Transport, Fmn-binding Protein, Chain A"/>
    <property type="match status" value="1"/>
</dbReference>
<reference evidence="2" key="1">
    <citation type="journal article" date="2013" name="PLoS ONE">
        <title>Metagenomic insights into the carbohydrate-active enzymes carried by the microorganisms adhering to solid digesta in the rumen of cows.</title>
        <authorList>
            <person name="Wang L."/>
            <person name="Hatem A."/>
            <person name="Catalyurek U.V."/>
            <person name="Morrison M."/>
            <person name="Yu Z."/>
        </authorList>
    </citation>
    <scope>NUCLEOTIDE SEQUENCE</scope>
</reference>
<sequence length="159" mass="18038">MTKDEIMNLVNRSLFATVGYTDEMGRPNVRRVFCVWHRGLGRHLISTNTGSAHVQSLLKNRKACLYFSDDSTFEGVCLFGNAVVHFEREYKELLWNEGDEKYYPKGVEDEDYCILEFAAESGRFYRYDGKGDLTASEIAAFDAGREFENGYDAVNAGGN</sequence>
<dbReference type="AlphaFoldDB" id="W0FRU5"/>
<dbReference type="InterPro" id="IPR011576">
    <property type="entry name" value="Pyridox_Oxase_N"/>
</dbReference>
<dbReference type="Pfam" id="PF01243">
    <property type="entry name" value="PNPOx_N"/>
    <property type="match status" value="1"/>
</dbReference>
<accession>W0FRU5</accession>
<dbReference type="PANTHER" id="PTHR34818:SF1">
    <property type="entry name" value="PROTEIN BLI-3"/>
    <property type="match status" value="1"/>
</dbReference>
<organism evidence="2">
    <name type="scientific">uncultured bacterium Contigcl_23</name>
    <dbReference type="NCBI Taxonomy" id="1393667"/>
    <lineage>
        <taxon>Bacteria</taxon>
        <taxon>environmental samples</taxon>
    </lineage>
</organism>
<dbReference type="EMBL" id="KC246843">
    <property type="protein sequence ID" value="AHF25597.1"/>
    <property type="molecule type" value="Genomic_DNA"/>
</dbReference>
<dbReference type="PANTHER" id="PTHR34818">
    <property type="entry name" value="PROTEIN BLI-3"/>
    <property type="match status" value="1"/>
</dbReference>